<dbReference type="AlphaFoldDB" id="A0A372NNU8"/>
<accession>A0A372NNU8</accession>
<gene>
    <name evidence="2" type="ORF">D0C36_24020</name>
</gene>
<protein>
    <submittedName>
        <fullName evidence="2">Relaxase/mobilization nuclease</fullName>
    </submittedName>
</protein>
<keyword evidence="3" id="KW-1185">Reference proteome</keyword>
<dbReference type="Proteomes" id="UP000264217">
    <property type="component" value="Unassembled WGS sequence"/>
</dbReference>
<dbReference type="EMBL" id="QWDC01000009">
    <property type="protein sequence ID" value="RFZ89913.1"/>
    <property type="molecule type" value="Genomic_DNA"/>
</dbReference>
<evidence type="ECO:0000313" key="2">
    <source>
        <dbReference type="EMBL" id="RFZ89913.1"/>
    </source>
</evidence>
<evidence type="ECO:0000313" key="3">
    <source>
        <dbReference type="Proteomes" id="UP000264217"/>
    </source>
</evidence>
<name>A0A372NNU8_9SPHI</name>
<dbReference type="OrthoDB" id="1525197at2"/>
<reference evidence="2 3" key="1">
    <citation type="submission" date="2018-08" db="EMBL/GenBank/DDBJ databases">
        <title>Mucilaginibacter sp. MYSH2.</title>
        <authorList>
            <person name="Seo T."/>
        </authorList>
    </citation>
    <scope>NUCLEOTIDE SEQUENCE [LARGE SCALE GENOMIC DNA]</scope>
    <source>
        <strain evidence="2 3">MYSH2</strain>
    </source>
</reference>
<organism evidence="2 3">
    <name type="scientific">Mucilaginibacter conchicola</name>
    <dbReference type="NCBI Taxonomy" id="2303333"/>
    <lineage>
        <taxon>Bacteria</taxon>
        <taxon>Pseudomonadati</taxon>
        <taxon>Bacteroidota</taxon>
        <taxon>Sphingobacteriia</taxon>
        <taxon>Sphingobacteriales</taxon>
        <taxon>Sphingobacteriaceae</taxon>
        <taxon>Mucilaginibacter</taxon>
    </lineage>
</organism>
<dbReference type="InterPro" id="IPR005094">
    <property type="entry name" value="Endonuclease_MobA/VirD2"/>
</dbReference>
<feature type="domain" description="MobA/VirD2-like nuclease" evidence="1">
    <location>
        <begin position="21"/>
        <end position="151"/>
    </location>
</feature>
<evidence type="ECO:0000259" key="1">
    <source>
        <dbReference type="Pfam" id="PF03432"/>
    </source>
</evidence>
<dbReference type="Pfam" id="PF03432">
    <property type="entry name" value="Relaxase"/>
    <property type="match status" value="1"/>
</dbReference>
<sequence>MIAIQKIGRSFMGALKYNVRKLNHPDAMKRAELLDTNFTNLDLTRIKTEVDFIRQLRPNLNRYVYHTSLNFPNEDIAKLDNATLTAIARDYIEAMGFTDNQYFVFRHYDAEHPHLHLLANRICFDGSVVSDSNNYVRSEEAIRALEQQYNLVTVEPSNKAAERAPTKDEVEMVRRTNKAPDKVLLQMLLKDLLSRKPTMQQLLNWSEQAGIHFLFNQASTGRISGVTYFFRDFKVKGQSLGNRYKWAELVKQIDYDQVRDSAAIAAANVKTKEKYGELPVTAVKAEVLSDVGVDDMITGQSNREEMQIAESIDIVPEHHPVISGSINISDDIDDEAILGRNRRRQQKAGRNSR</sequence>
<comment type="caution">
    <text evidence="2">The sequence shown here is derived from an EMBL/GenBank/DDBJ whole genome shotgun (WGS) entry which is preliminary data.</text>
</comment>
<proteinExistence type="predicted"/>
<dbReference type="RefSeq" id="WP_117394284.1">
    <property type="nucleotide sequence ID" value="NZ_QWDC01000009.1"/>
</dbReference>